<keyword evidence="1" id="KW-1133">Transmembrane helix</keyword>
<accession>A0A328UIZ8</accession>
<dbReference type="AlphaFoldDB" id="A0A328UIZ8"/>
<name>A0A328UIZ8_9FIRM</name>
<keyword evidence="1" id="KW-0472">Membrane</keyword>
<comment type="caution">
    <text evidence="2">The sequence shown here is derived from an EMBL/GenBank/DDBJ whole genome shotgun (WGS) entry which is preliminary data.</text>
</comment>
<dbReference type="EMBL" id="QLYR01000001">
    <property type="protein sequence ID" value="RAQ29994.1"/>
    <property type="molecule type" value="Genomic_DNA"/>
</dbReference>
<evidence type="ECO:0000313" key="3">
    <source>
        <dbReference type="Proteomes" id="UP000249377"/>
    </source>
</evidence>
<evidence type="ECO:0000256" key="1">
    <source>
        <dbReference type="SAM" id="Phobius"/>
    </source>
</evidence>
<feature type="transmembrane region" description="Helical" evidence="1">
    <location>
        <begin position="120"/>
        <end position="144"/>
    </location>
</feature>
<organism evidence="2 3">
    <name type="scientific">Hydrogeniiclostridium mannosilyticum</name>
    <dbReference type="NCBI Taxonomy" id="2764322"/>
    <lineage>
        <taxon>Bacteria</taxon>
        <taxon>Bacillati</taxon>
        <taxon>Bacillota</taxon>
        <taxon>Clostridia</taxon>
        <taxon>Eubacteriales</taxon>
        <taxon>Acutalibacteraceae</taxon>
        <taxon>Hydrogeniiclostridium</taxon>
    </lineage>
</organism>
<gene>
    <name evidence="2" type="ORF">DPQ25_00270</name>
</gene>
<evidence type="ECO:0000313" key="2">
    <source>
        <dbReference type="EMBL" id="RAQ29994.1"/>
    </source>
</evidence>
<sequence length="151" mass="17237">MMLYCSKCRVVTDKEACPSCGRKKLRAPEPDDAVLLTAGDVRALEAVFDLLKAKGILSDLYADAKGRRASKERMGRLYVAYRDLERAAEITKKSGLIRNVEEQPSEFEPMSRKKRLFWKVFSLILFFILIWVVVTLSDAVFGWVKQVLFQA</sequence>
<proteinExistence type="predicted"/>
<keyword evidence="3" id="KW-1185">Reference proteome</keyword>
<dbReference type="RefSeq" id="WP_112331190.1">
    <property type="nucleotide sequence ID" value="NZ_JADPHD010000001.1"/>
</dbReference>
<reference evidence="2 3" key="1">
    <citation type="submission" date="2018-06" db="EMBL/GenBank/DDBJ databases">
        <title>Noncontiguous genome sequence of Ruminococcaceae bacterium ASD2818.</title>
        <authorList>
            <person name="Chaplin A.V."/>
            <person name="Sokolova S.R."/>
            <person name="Kochetkova T.O."/>
            <person name="Goltsov A.Y."/>
            <person name="Trofimov D.Y."/>
            <person name="Efimov B.A."/>
        </authorList>
    </citation>
    <scope>NUCLEOTIDE SEQUENCE [LARGE SCALE GENOMIC DNA]</scope>
    <source>
        <strain evidence="2 3">ASD2818</strain>
    </source>
</reference>
<dbReference type="Proteomes" id="UP000249377">
    <property type="component" value="Unassembled WGS sequence"/>
</dbReference>
<protein>
    <submittedName>
        <fullName evidence="2">Uncharacterized protein</fullName>
    </submittedName>
</protein>
<keyword evidence="1" id="KW-0812">Transmembrane</keyword>